<evidence type="ECO:0008006" key="5">
    <source>
        <dbReference type="Google" id="ProtNLM"/>
    </source>
</evidence>
<dbReference type="CDD" id="cd02022">
    <property type="entry name" value="DPCK"/>
    <property type="match status" value="1"/>
</dbReference>
<dbReference type="Proteomes" id="UP000694723">
    <property type="component" value="Unplaced"/>
</dbReference>
<keyword evidence="2" id="KW-0067">ATP-binding</keyword>
<protein>
    <recommendedName>
        <fullName evidence="5">Dephospho-CoA kinase domain containing</fullName>
    </recommendedName>
</protein>
<accession>A0A8D1SZ01</accession>
<evidence type="ECO:0000256" key="2">
    <source>
        <dbReference type="ARBA" id="ARBA00022840"/>
    </source>
</evidence>
<dbReference type="SUPFAM" id="SSF52540">
    <property type="entry name" value="P-loop containing nucleoside triphosphate hydrolases"/>
    <property type="match status" value="1"/>
</dbReference>
<reference evidence="3" key="1">
    <citation type="submission" date="2025-08" db="UniProtKB">
        <authorList>
            <consortium name="Ensembl"/>
        </authorList>
    </citation>
    <scope>IDENTIFICATION</scope>
</reference>
<dbReference type="GO" id="GO:0005524">
    <property type="term" value="F:ATP binding"/>
    <property type="evidence" value="ECO:0007669"/>
    <property type="project" value="UniProtKB-KW"/>
</dbReference>
<sequence>MFLVGLTGGIASGKSSVLQVLQQLGCAVIDVDVIARHGEWGARVVHSSSLVLPFFRWASPFYKAFQGLRGGEGFPSAPGWSRVPAPAAPPSFPLQTTLGIPCTLPSTAAFPPLLVILLQTKEAPMGSRIIVPVVTQSPRAGLEAPESDPAPPHATVVQPGYPAHRRIVEAFGTEVLLENGDIDRKALGDLIFNQPDRRHLLNAITHPEICREMTKETFKYFLRALHWPERVMALAT</sequence>
<dbReference type="InterPro" id="IPR001977">
    <property type="entry name" value="Depp_CoAkinase"/>
</dbReference>
<organism evidence="3 4">
    <name type="scientific">Sus scrofa</name>
    <name type="common">Pig</name>
    <dbReference type="NCBI Taxonomy" id="9823"/>
    <lineage>
        <taxon>Eukaryota</taxon>
        <taxon>Metazoa</taxon>
        <taxon>Chordata</taxon>
        <taxon>Craniata</taxon>
        <taxon>Vertebrata</taxon>
        <taxon>Euteleostomi</taxon>
        <taxon>Mammalia</taxon>
        <taxon>Eutheria</taxon>
        <taxon>Laurasiatheria</taxon>
        <taxon>Artiodactyla</taxon>
        <taxon>Suina</taxon>
        <taxon>Suidae</taxon>
        <taxon>Sus</taxon>
    </lineage>
</organism>
<dbReference type="Ensembl" id="ENSSSCT00060021279.1">
    <property type="protein sequence ID" value="ENSSSCP00060008752.1"/>
    <property type="gene ID" value="ENSSSCG00060015979.1"/>
</dbReference>
<name>A0A8D1SZ01_PIG</name>
<dbReference type="GO" id="GO:0015937">
    <property type="term" value="P:coenzyme A biosynthetic process"/>
    <property type="evidence" value="ECO:0007669"/>
    <property type="project" value="InterPro"/>
</dbReference>
<dbReference type="Gene3D" id="3.40.50.300">
    <property type="entry name" value="P-loop containing nucleotide triphosphate hydrolases"/>
    <property type="match status" value="2"/>
</dbReference>
<dbReference type="InterPro" id="IPR027417">
    <property type="entry name" value="P-loop_NTPase"/>
</dbReference>
<evidence type="ECO:0000256" key="1">
    <source>
        <dbReference type="ARBA" id="ARBA00022741"/>
    </source>
</evidence>
<dbReference type="AlphaFoldDB" id="A0A8D1SZ01"/>
<dbReference type="PROSITE" id="PS51219">
    <property type="entry name" value="DPCK"/>
    <property type="match status" value="2"/>
</dbReference>
<evidence type="ECO:0000313" key="4">
    <source>
        <dbReference type="Proteomes" id="UP000694723"/>
    </source>
</evidence>
<dbReference type="PANTHER" id="PTHR10695">
    <property type="entry name" value="DEPHOSPHO-COA KINASE-RELATED"/>
    <property type="match status" value="1"/>
</dbReference>
<dbReference type="Pfam" id="PF01121">
    <property type="entry name" value="CoaE"/>
    <property type="match status" value="2"/>
</dbReference>
<evidence type="ECO:0000313" key="3">
    <source>
        <dbReference type="Ensembl" id="ENSSSCP00060008752.1"/>
    </source>
</evidence>
<dbReference type="GO" id="GO:0004140">
    <property type="term" value="F:dephospho-CoA kinase activity"/>
    <property type="evidence" value="ECO:0007669"/>
    <property type="project" value="InterPro"/>
</dbReference>
<dbReference type="PANTHER" id="PTHR10695:SF46">
    <property type="entry name" value="BIFUNCTIONAL COENZYME A SYNTHASE-RELATED"/>
    <property type="match status" value="1"/>
</dbReference>
<keyword evidence="1" id="KW-0547">Nucleotide-binding</keyword>
<proteinExistence type="predicted"/>